<dbReference type="RefSeq" id="WP_337706979.1">
    <property type="nucleotide sequence ID" value="NZ_JBBEGM010000019.1"/>
</dbReference>
<dbReference type="NCBIfam" id="NF033788">
    <property type="entry name" value="HTH_metalloreg"/>
    <property type="match status" value="1"/>
</dbReference>
<dbReference type="Pfam" id="PF01022">
    <property type="entry name" value="HTH_5"/>
    <property type="match status" value="1"/>
</dbReference>
<dbReference type="InterPro" id="IPR001845">
    <property type="entry name" value="HTH_ArsR_DNA-bd_dom"/>
</dbReference>
<dbReference type="CDD" id="cd00090">
    <property type="entry name" value="HTH_ARSR"/>
    <property type="match status" value="1"/>
</dbReference>
<evidence type="ECO:0000256" key="2">
    <source>
        <dbReference type="ARBA" id="ARBA00023125"/>
    </source>
</evidence>
<keyword evidence="6" id="KW-1185">Reference proteome</keyword>
<evidence type="ECO:0000256" key="1">
    <source>
        <dbReference type="ARBA" id="ARBA00023015"/>
    </source>
</evidence>
<evidence type="ECO:0000256" key="3">
    <source>
        <dbReference type="ARBA" id="ARBA00023163"/>
    </source>
</evidence>
<dbReference type="InterPro" id="IPR011991">
    <property type="entry name" value="ArsR-like_HTH"/>
</dbReference>
<evidence type="ECO:0000259" key="4">
    <source>
        <dbReference type="PROSITE" id="PS50987"/>
    </source>
</evidence>
<dbReference type="EMBL" id="JBBEGM010000019">
    <property type="protein sequence ID" value="MEJ2865608.1"/>
    <property type="molecule type" value="Genomic_DNA"/>
</dbReference>
<sequence>MADDDPETVTLRALVEPRRRSILRLVAHEELSAGEIASAFDVTRPAVSQHLTVLKDAGLLTERRDGTRRLYRARPEGLHGLRAFLEDMWASSLDTARRLVEADRGIDQHDEHAAG</sequence>
<dbReference type="InterPro" id="IPR051081">
    <property type="entry name" value="HTH_MetalResp_TranReg"/>
</dbReference>
<protein>
    <submittedName>
        <fullName evidence="5">Metalloregulator ArsR/SmtB family transcription factor</fullName>
    </submittedName>
</protein>
<dbReference type="SMART" id="SM00418">
    <property type="entry name" value="HTH_ARSR"/>
    <property type="match status" value="1"/>
</dbReference>
<organism evidence="5 6">
    <name type="scientific">Actinomycetospora flava</name>
    <dbReference type="NCBI Taxonomy" id="3129232"/>
    <lineage>
        <taxon>Bacteria</taxon>
        <taxon>Bacillati</taxon>
        <taxon>Actinomycetota</taxon>
        <taxon>Actinomycetes</taxon>
        <taxon>Pseudonocardiales</taxon>
        <taxon>Pseudonocardiaceae</taxon>
        <taxon>Actinomycetospora</taxon>
    </lineage>
</organism>
<dbReference type="Gene3D" id="1.10.10.10">
    <property type="entry name" value="Winged helix-like DNA-binding domain superfamily/Winged helix DNA-binding domain"/>
    <property type="match status" value="1"/>
</dbReference>
<dbReference type="Proteomes" id="UP001369736">
    <property type="component" value="Unassembled WGS sequence"/>
</dbReference>
<keyword evidence="2" id="KW-0238">DNA-binding</keyword>
<gene>
    <name evidence="5" type="ORF">WCD58_30925</name>
</gene>
<accession>A0ABU8ME66</accession>
<evidence type="ECO:0000313" key="6">
    <source>
        <dbReference type="Proteomes" id="UP001369736"/>
    </source>
</evidence>
<dbReference type="PANTHER" id="PTHR33154:SF33">
    <property type="entry name" value="TRANSCRIPTIONAL REPRESSOR SDPR"/>
    <property type="match status" value="1"/>
</dbReference>
<name>A0ABU8ME66_9PSEU</name>
<dbReference type="SUPFAM" id="SSF46785">
    <property type="entry name" value="Winged helix' DNA-binding domain"/>
    <property type="match status" value="1"/>
</dbReference>
<evidence type="ECO:0000313" key="5">
    <source>
        <dbReference type="EMBL" id="MEJ2865608.1"/>
    </source>
</evidence>
<dbReference type="PRINTS" id="PR00778">
    <property type="entry name" value="HTHARSR"/>
</dbReference>
<dbReference type="InterPro" id="IPR036390">
    <property type="entry name" value="WH_DNA-bd_sf"/>
</dbReference>
<reference evidence="5 6" key="1">
    <citation type="submission" date="2024-03" db="EMBL/GenBank/DDBJ databases">
        <title>Actinomycetospora sp. OC33-EN07, a novel actinomycete isolated from wild orchid (Aerides multiflora).</title>
        <authorList>
            <person name="Suriyachadkun C."/>
        </authorList>
    </citation>
    <scope>NUCLEOTIDE SEQUENCE [LARGE SCALE GENOMIC DNA]</scope>
    <source>
        <strain evidence="5 6">OC33-EN07</strain>
    </source>
</reference>
<comment type="caution">
    <text evidence="5">The sequence shown here is derived from an EMBL/GenBank/DDBJ whole genome shotgun (WGS) entry which is preliminary data.</text>
</comment>
<proteinExistence type="predicted"/>
<dbReference type="PANTHER" id="PTHR33154">
    <property type="entry name" value="TRANSCRIPTIONAL REGULATOR, ARSR FAMILY"/>
    <property type="match status" value="1"/>
</dbReference>
<dbReference type="PROSITE" id="PS50987">
    <property type="entry name" value="HTH_ARSR_2"/>
    <property type="match status" value="1"/>
</dbReference>
<keyword evidence="1" id="KW-0805">Transcription regulation</keyword>
<dbReference type="InterPro" id="IPR036388">
    <property type="entry name" value="WH-like_DNA-bd_sf"/>
</dbReference>
<keyword evidence="3" id="KW-0804">Transcription</keyword>
<feature type="domain" description="HTH arsR-type" evidence="4">
    <location>
        <begin position="1"/>
        <end position="93"/>
    </location>
</feature>